<dbReference type="Pfam" id="PF24883">
    <property type="entry name" value="NPHP3_N"/>
    <property type="match status" value="1"/>
</dbReference>
<feature type="repeat" description="WD" evidence="3">
    <location>
        <begin position="1420"/>
        <end position="1461"/>
    </location>
</feature>
<protein>
    <recommendedName>
        <fullName evidence="4">Nephrocystin 3-like N-terminal domain-containing protein</fullName>
    </recommendedName>
</protein>
<dbReference type="SUPFAM" id="SSF53167">
    <property type="entry name" value="Purine and uridine phosphorylases"/>
    <property type="match status" value="1"/>
</dbReference>
<feature type="repeat" description="WD" evidence="3">
    <location>
        <begin position="1126"/>
        <end position="1167"/>
    </location>
</feature>
<dbReference type="SUPFAM" id="SSF50978">
    <property type="entry name" value="WD40 repeat-like"/>
    <property type="match status" value="1"/>
</dbReference>
<dbReference type="OrthoDB" id="538223at2759"/>
<dbReference type="GO" id="GO:0003824">
    <property type="term" value="F:catalytic activity"/>
    <property type="evidence" value="ECO:0007669"/>
    <property type="project" value="InterPro"/>
</dbReference>
<dbReference type="GO" id="GO:0009116">
    <property type="term" value="P:nucleoside metabolic process"/>
    <property type="evidence" value="ECO:0007669"/>
    <property type="project" value="InterPro"/>
</dbReference>
<dbReference type="InterPro" id="IPR015943">
    <property type="entry name" value="WD40/YVTN_repeat-like_dom_sf"/>
</dbReference>
<evidence type="ECO:0000259" key="4">
    <source>
        <dbReference type="Pfam" id="PF24883"/>
    </source>
</evidence>
<dbReference type="PROSITE" id="PS50294">
    <property type="entry name" value="WD_REPEATS_REGION"/>
    <property type="match status" value="6"/>
</dbReference>
<dbReference type="Gene3D" id="3.40.50.1580">
    <property type="entry name" value="Nucleoside phosphorylase domain"/>
    <property type="match status" value="1"/>
</dbReference>
<feature type="repeat" description="WD" evidence="3">
    <location>
        <begin position="1062"/>
        <end position="1103"/>
    </location>
</feature>
<feature type="domain" description="Nephrocystin 3-like N-terminal" evidence="4">
    <location>
        <begin position="376"/>
        <end position="534"/>
    </location>
</feature>
<dbReference type="SMART" id="SM00320">
    <property type="entry name" value="WD40"/>
    <property type="match status" value="11"/>
</dbReference>
<dbReference type="InterPro" id="IPR027417">
    <property type="entry name" value="P-loop_NTPase"/>
</dbReference>
<evidence type="ECO:0000256" key="3">
    <source>
        <dbReference type="PROSITE-ProRule" id="PRU00221"/>
    </source>
</evidence>
<dbReference type="SUPFAM" id="SSF50998">
    <property type="entry name" value="Quinoprotein alcohol dehydrogenase-like"/>
    <property type="match status" value="1"/>
</dbReference>
<feature type="repeat" description="WD" evidence="3">
    <location>
        <begin position="1168"/>
        <end position="1209"/>
    </location>
</feature>
<sequence length="1564" mass="174451">MSDPKNYTVGWICAITVEYVAAQLFLDEEHEGPQHLPQNDYNNYKLGKMGSHNVVIAVLPDGEYGTSSAARVAADMHHSFPNVRIGLIVGIGGGAPNKENKIHLGDVVVSSPRNGLGGILSYDSGKAIQDQAFQMSKFLNQPPTYLRTAVQGLRSQYEIRGNQLETAINSVLNKNPKLRKYRRPDPSTDRLYRSDVLHPIGNTSKCADVCENDPLNLVSRLIRTEDEDNPMVHYGIIASANTLIKDAMVRDELAKEKGVLCFEMESAGLINHFPCLVIRGICDYADTHKNDDWHGYAAMTAAAYAKDLLRQIPPNKVEAERRIDSQLDKIDEKLDAMNQRAILDKLPVAREAAFNSIPEAQESTCLAGTRVDILHRISEWANDFNTKPIFWLSGMAGTGKSTISRTIAQSFAGHLGASFFFKRGDADRGTASKIFTTIAADLLIREPALAPYIKQAIDNDPAVPWKGLQEQFDQLISQPLLKFVADGGKFDSVIIIIDALDECERESQIKSIIDLLSHLKIREGLCLRTFVTSRPELPVRLGFHAIEHKNLILHEIPQIIIKQDISLFLEYKIAEIREKFNASVSKDRQLPLGWPGESSFQSLVNMAVPLFIFAATVSRFIADRRGGDPDEKLKDILLYESRSQESRLDATYMPVLSNIISGLSTREREKTTQQFQNIIGSVITLASPLSSLALSQILNVSKRIIDNQLDLLHSVLRVPSSPESPIRLLHISFRDFLTDPDKEGRSPFWIDEKQAHARMAINCLNVMGKHLKCCICGIRDLGMPRSEIQPAKIEACLPPEAQYACLYWTYHLRKAEKYINANEKIYNFLICHFLHWIEALSLMGRTHESLGLINELLPIRDPISNLELVYFLNDAIRFIRRNITAIEETPLQLYSSLLVFAPRDSVIKNTFKGHISWIAREPETEMEIWNQHLQTLEGHSDGIKAVVFSHNSSLLASASHDGTVRIWNTNTGECLQELQVDTTAVQSVIFLEGSTRVASVSKNMTICIHEVETGRCIQQLKGYHKIHQAAIAVYNSTLLVSAASNDMVRIWDINAKKCLQVLRSHSKDVFSLAISTDLKLLVSMSNDKTAFIWDIDSKKPMKRFQANGAMAFSRDSKYIVAGCIDNSGHTGQITAVTFSNDSKLVASASVDRTVKIWHVEQGVCIQEMQNYSRWVSSITFSHDSAILALASDDSTVRIWNIEGNQEIEESPDQWGPVMSIVPSPDSTLVASLHSAERAVRMWHVDDGECMDEIVSHDWVDSANFSLDSAFIATRSVDQTAHIWRTDSGECVYEFLSCSAWLESVSFSHDSTLVASASIDGCVVQILNVKEHKQIQTLHGHTGMIRSITFSHDSALMLTASEDKTARIWHIESGLCLQELQGHTCEITFAVFSYDSALATSTSSDKLRIWDVQSGSCLQEFPGHANDPKIAAFSHDSALLAVSYQDNTVRIWQIHTGNCLLEIDLGATTTRLSFSTSLSLLATDVGAINLQYLTQQSSHKDEHYSAICGYGISKDRSWITWNGKNTLWLPPEYRPSCSTVLGSTVMFGTYSGSVISFRFPDDPES</sequence>
<feature type="repeat" description="WD" evidence="3">
    <location>
        <begin position="1337"/>
        <end position="1378"/>
    </location>
</feature>
<proteinExistence type="predicted"/>
<dbReference type="PROSITE" id="PS00678">
    <property type="entry name" value="WD_REPEATS_1"/>
    <property type="match status" value="3"/>
</dbReference>
<evidence type="ECO:0000313" key="5">
    <source>
        <dbReference type="EMBL" id="PTB35486.1"/>
    </source>
</evidence>
<dbReference type="SUPFAM" id="SSF52540">
    <property type="entry name" value="P-loop containing nucleoside triphosphate hydrolases"/>
    <property type="match status" value="1"/>
</dbReference>
<dbReference type="EMBL" id="KZ679275">
    <property type="protein sequence ID" value="PTB35486.1"/>
    <property type="molecule type" value="Genomic_DNA"/>
</dbReference>
<feature type="repeat" description="WD" evidence="3">
    <location>
        <begin position="1035"/>
        <end position="1061"/>
    </location>
</feature>
<keyword evidence="6" id="KW-1185">Reference proteome</keyword>
<dbReference type="Pfam" id="PF00400">
    <property type="entry name" value="WD40"/>
    <property type="match status" value="9"/>
</dbReference>
<dbReference type="InterPro" id="IPR001680">
    <property type="entry name" value="WD40_rpt"/>
</dbReference>
<dbReference type="InterPro" id="IPR020472">
    <property type="entry name" value="WD40_PAC1"/>
</dbReference>
<evidence type="ECO:0000313" key="6">
    <source>
        <dbReference type="Proteomes" id="UP000240493"/>
    </source>
</evidence>
<dbReference type="Proteomes" id="UP000240493">
    <property type="component" value="Unassembled WGS sequence"/>
</dbReference>
<dbReference type="Gene3D" id="3.40.50.300">
    <property type="entry name" value="P-loop containing nucleotide triphosphate hydrolases"/>
    <property type="match status" value="1"/>
</dbReference>
<dbReference type="PROSITE" id="PS50082">
    <property type="entry name" value="WD_REPEATS_2"/>
    <property type="match status" value="8"/>
</dbReference>
<gene>
    <name evidence="5" type="ORF">M441DRAFT_41334</name>
</gene>
<dbReference type="InterPro" id="IPR036322">
    <property type="entry name" value="WD40_repeat_dom_sf"/>
</dbReference>
<feature type="repeat" description="WD" evidence="3">
    <location>
        <begin position="936"/>
        <end position="977"/>
    </location>
</feature>
<organism evidence="5 6">
    <name type="scientific">Trichoderma asperellum (strain ATCC 204424 / CBS 433.97 / NBRC 101777)</name>
    <dbReference type="NCBI Taxonomy" id="1042311"/>
    <lineage>
        <taxon>Eukaryota</taxon>
        <taxon>Fungi</taxon>
        <taxon>Dikarya</taxon>
        <taxon>Ascomycota</taxon>
        <taxon>Pezizomycotina</taxon>
        <taxon>Sordariomycetes</taxon>
        <taxon>Hypocreomycetidae</taxon>
        <taxon>Hypocreales</taxon>
        <taxon>Hypocreaceae</taxon>
        <taxon>Trichoderma</taxon>
    </lineage>
</organism>
<keyword evidence="2" id="KW-0677">Repeat</keyword>
<evidence type="ECO:0000256" key="2">
    <source>
        <dbReference type="ARBA" id="ARBA00022737"/>
    </source>
</evidence>
<dbReference type="PRINTS" id="PR00320">
    <property type="entry name" value="GPROTEINBRPT"/>
</dbReference>
<dbReference type="InterPro" id="IPR056884">
    <property type="entry name" value="NPHP3-like_N"/>
</dbReference>
<dbReference type="InterPro" id="IPR011047">
    <property type="entry name" value="Quinoprotein_ADH-like_sf"/>
</dbReference>
<dbReference type="InterPro" id="IPR019775">
    <property type="entry name" value="WD40_repeat_CS"/>
</dbReference>
<keyword evidence="1 3" id="KW-0853">WD repeat</keyword>
<evidence type="ECO:0000256" key="1">
    <source>
        <dbReference type="ARBA" id="ARBA00022574"/>
    </source>
</evidence>
<dbReference type="PANTHER" id="PTHR19879">
    <property type="entry name" value="TRANSCRIPTION INITIATION FACTOR TFIID"/>
    <property type="match status" value="1"/>
</dbReference>
<name>A0A2T3YSJ7_TRIA4</name>
<reference evidence="5 6" key="1">
    <citation type="submission" date="2016-07" db="EMBL/GenBank/DDBJ databases">
        <title>Multiple horizontal gene transfer events from other fungi enriched the ability of initially mycotrophic Trichoderma (Ascomycota) to feed on dead plant biomass.</title>
        <authorList>
            <consortium name="DOE Joint Genome Institute"/>
            <person name="Aerts A."/>
            <person name="Atanasova L."/>
            <person name="Chenthamara K."/>
            <person name="Zhang J."/>
            <person name="Grujic M."/>
            <person name="Henrissat B."/>
            <person name="Kuo A."/>
            <person name="Salamov A."/>
            <person name="Lipzen A."/>
            <person name="Labutti K."/>
            <person name="Barry K."/>
            <person name="Miao Y."/>
            <person name="Rahimi M.J."/>
            <person name="Shen Q."/>
            <person name="Grigoriev I.V."/>
            <person name="Kubicek C.P."/>
            <person name="Druzhinina I.S."/>
        </authorList>
    </citation>
    <scope>NUCLEOTIDE SEQUENCE [LARGE SCALE GENOMIC DNA]</scope>
    <source>
        <strain evidence="5 6">CBS 433.97</strain>
    </source>
</reference>
<dbReference type="InterPro" id="IPR035994">
    <property type="entry name" value="Nucleoside_phosphorylase_sf"/>
</dbReference>
<dbReference type="PANTHER" id="PTHR19879:SF9">
    <property type="entry name" value="TRANSCRIPTION INITIATION FACTOR TFIID SUBUNIT 5"/>
    <property type="match status" value="1"/>
</dbReference>
<dbReference type="Gene3D" id="2.130.10.10">
    <property type="entry name" value="YVTN repeat-like/Quinoprotein amine dehydrogenase"/>
    <property type="match status" value="3"/>
</dbReference>
<feature type="repeat" description="WD" evidence="3">
    <location>
        <begin position="1379"/>
        <end position="1419"/>
    </location>
</feature>
<dbReference type="STRING" id="1042311.A0A2T3YSJ7"/>
<accession>A0A2T3YSJ7</accession>
<dbReference type="CDD" id="cd00200">
    <property type="entry name" value="WD40"/>
    <property type="match status" value="2"/>
</dbReference>